<dbReference type="Pfam" id="PF02627">
    <property type="entry name" value="CMD"/>
    <property type="match status" value="1"/>
</dbReference>
<dbReference type="InterPro" id="IPR004675">
    <property type="entry name" value="AhpD_core"/>
</dbReference>
<sequence>MQIQPRMNNPALVHPDTMKALWALKASVERKGVAEATLMLIELRASQINGSSACVDMHCKMSKNAGESDERLFAVSAWREAPYFNAAERAALALTEALTRISDRPDAVSDEIWNEAARHYDEAALAALVVAIANINVWNRLNVAVRQPVGAWTA</sequence>
<reference evidence="2" key="1">
    <citation type="submission" date="2024-06" db="EMBL/GenBank/DDBJ databases">
        <authorList>
            <person name="Li S."/>
        </authorList>
    </citation>
    <scope>NUCLEOTIDE SEQUENCE</scope>
    <source>
        <strain evidence="2">SR10</strain>
    </source>
</reference>
<name>A0AAU8MRD2_9GAMM</name>
<dbReference type="GO" id="GO:0051920">
    <property type="term" value="F:peroxiredoxin activity"/>
    <property type="evidence" value="ECO:0007669"/>
    <property type="project" value="InterPro"/>
</dbReference>
<evidence type="ECO:0000259" key="1">
    <source>
        <dbReference type="Pfam" id="PF02627"/>
    </source>
</evidence>
<organism evidence="2">
    <name type="scientific">Lysobacter firmicutimachus</name>
    <dbReference type="NCBI Taxonomy" id="1792846"/>
    <lineage>
        <taxon>Bacteria</taxon>
        <taxon>Pseudomonadati</taxon>
        <taxon>Pseudomonadota</taxon>
        <taxon>Gammaproteobacteria</taxon>
        <taxon>Lysobacterales</taxon>
        <taxon>Lysobacteraceae</taxon>
        <taxon>Lysobacter</taxon>
    </lineage>
</organism>
<protein>
    <submittedName>
        <fullName evidence="2">Carboxymuconolactone decarboxylase family protein</fullName>
    </submittedName>
</protein>
<evidence type="ECO:0000313" key="2">
    <source>
        <dbReference type="EMBL" id="XCO73407.1"/>
    </source>
</evidence>
<dbReference type="SUPFAM" id="SSF69118">
    <property type="entry name" value="AhpD-like"/>
    <property type="match status" value="1"/>
</dbReference>
<proteinExistence type="predicted"/>
<dbReference type="PANTHER" id="PTHR34846">
    <property type="entry name" value="4-CARBOXYMUCONOLACTONE DECARBOXYLASE FAMILY PROTEIN (AFU_ORTHOLOGUE AFUA_6G11590)"/>
    <property type="match status" value="1"/>
</dbReference>
<dbReference type="PANTHER" id="PTHR34846:SF7">
    <property type="entry name" value="BLL7811 PROTEIN"/>
    <property type="match status" value="1"/>
</dbReference>
<dbReference type="RefSeq" id="WP_363796402.1">
    <property type="nucleotide sequence ID" value="NZ_CP159925.1"/>
</dbReference>
<feature type="domain" description="Carboxymuconolactone decarboxylase-like" evidence="1">
    <location>
        <begin position="15"/>
        <end position="96"/>
    </location>
</feature>
<dbReference type="AlphaFoldDB" id="A0AAU8MRD2"/>
<dbReference type="InterPro" id="IPR003779">
    <property type="entry name" value="CMD-like"/>
</dbReference>
<accession>A0AAU8MRD2</accession>
<dbReference type="Gene3D" id="1.20.1290.10">
    <property type="entry name" value="AhpD-like"/>
    <property type="match status" value="1"/>
</dbReference>
<gene>
    <name evidence="2" type="ORF">ABU614_13480</name>
</gene>
<dbReference type="EMBL" id="CP159925">
    <property type="protein sequence ID" value="XCO73407.1"/>
    <property type="molecule type" value="Genomic_DNA"/>
</dbReference>
<dbReference type="InterPro" id="IPR029032">
    <property type="entry name" value="AhpD-like"/>
</dbReference>
<dbReference type="NCBIfam" id="TIGR00778">
    <property type="entry name" value="ahpD_dom"/>
    <property type="match status" value="1"/>
</dbReference>